<evidence type="ECO:0000313" key="2">
    <source>
        <dbReference type="EMBL" id="QJA58621.1"/>
    </source>
</evidence>
<name>A0A6M3IN10_9ZZZZ</name>
<proteinExistence type="predicted"/>
<accession>A0A6M3IN10</accession>
<reference evidence="2" key="1">
    <citation type="submission" date="2020-03" db="EMBL/GenBank/DDBJ databases">
        <title>The deep terrestrial virosphere.</title>
        <authorList>
            <person name="Holmfeldt K."/>
            <person name="Nilsson E."/>
            <person name="Simone D."/>
            <person name="Lopez-Fernandez M."/>
            <person name="Wu X."/>
            <person name="de Brujin I."/>
            <person name="Lundin D."/>
            <person name="Andersson A."/>
            <person name="Bertilsson S."/>
            <person name="Dopson M."/>
        </authorList>
    </citation>
    <scope>NUCLEOTIDE SEQUENCE</scope>
    <source>
        <strain evidence="3">MM415A02811</strain>
        <strain evidence="2">MM415B01433</strain>
    </source>
</reference>
<dbReference type="EMBL" id="MT141332">
    <property type="protein sequence ID" value="QJA58621.1"/>
    <property type="molecule type" value="Genomic_DNA"/>
</dbReference>
<evidence type="ECO:0000313" key="3">
    <source>
        <dbReference type="EMBL" id="QJA72293.1"/>
    </source>
</evidence>
<feature type="domain" description="DUF4326" evidence="1">
    <location>
        <begin position="5"/>
        <end position="81"/>
    </location>
</feature>
<dbReference type="InterPro" id="IPR025475">
    <property type="entry name" value="DUF4326"/>
</dbReference>
<dbReference type="AlphaFoldDB" id="A0A6M3IN10"/>
<evidence type="ECO:0000259" key="1">
    <source>
        <dbReference type="Pfam" id="PF14216"/>
    </source>
</evidence>
<dbReference type="Pfam" id="PF14216">
    <property type="entry name" value="DUF4326"/>
    <property type="match status" value="1"/>
</dbReference>
<organism evidence="2">
    <name type="scientific">viral metagenome</name>
    <dbReference type="NCBI Taxonomy" id="1070528"/>
    <lineage>
        <taxon>unclassified sequences</taxon>
        <taxon>metagenomes</taxon>
        <taxon>organismal metagenomes</taxon>
    </lineage>
</organism>
<gene>
    <name evidence="3" type="ORF">MM415A02811_0011</name>
    <name evidence="2" type="ORF">MM415B01433_0012</name>
</gene>
<sequence length="93" mass="10858">MSRTRIVHCRVEYYDIYIGRPSMWGNPFEIGKHGTREEVIDKYREYVLNDSLLISQIMSLDGKVLGCWCRPKECHGNILIEIISKIKKGEIDV</sequence>
<dbReference type="EMBL" id="MT141939">
    <property type="protein sequence ID" value="QJA72293.1"/>
    <property type="molecule type" value="Genomic_DNA"/>
</dbReference>
<protein>
    <recommendedName>
        <fullName evidence="1">DUF4326 domain-containing protein</fullName>
    </recommendedName>
</protein>